<dbReference type="PROSITE" id="PS50011">
    <property type="entry name" value="PROTEIN_KINASE_DOM"/>
    <property type="match status" value="1"/>
</dbReference>
<protein>
    <submittedName>
        <fullName evidence="14">Kinase suppressor of Ras 2</fullName>
    </submittedName>
</protein>
<feature type="compositionally biased region" description="Pro residues" evidence="11">
    <location>
        <begin position="221"/>
        <end position="233"/>
    </location>
</feature>
<dbReference type="FunFam" id="3.30.200.20:FF:000034">
    <property type="entry name" value="Kinase suppressor of Ras 1"/>
    <property type="match status" value="1"/>
</dbReference>
<dbReference type="Proteomes" id="UP000440578">
    <property type="component" value="Unassembled WGS sequence"/>
</dbReference>
<dbReference type="Gene3D" id="1.10.150.50">
    <property type="entry name" value="Transcription Factor, Ets-1"/>
    <property type="match status" value="1"/>
</dbReference>
<keyword evidence="3" id="KW-0479">Metal-binding</keyword>
<feature type="compositionally biased region" description="Polar residues" evidence="11">
    <location>
        <begin position="550"/>
        <end position="560"/>
    </location>
</feature>
<dbReference type="InterPro" id="IPR051681">
    <property type="entry name" value="Ser/Thr_Kinases-Pseudokinases"/>
</dbReference>
<dbReference type="GO" id="GO:0005524">
    <property type="term" value="F:ATP binding"/>
    <property type="evidence" value="ECO:0007669"/>
    <property type="project" value="UniProtKB-UniRule"/>
</dbReference>
<feature type="domain" description="Phorbol-ester/DAG-type" evidence="13">
    <location>
        <begin position="350"/>
        <end position="394"/>
    </location>
</feature>
<feature type="compositionally biased region" description="Polar residues" evidence="11">
    <location>
        <begin position="206"/>
        <end position="219"/>
    </location>
</feature>
<evidence type="ECO:0000256" key="10">
    <source>
        <dbReference type="PROSITE-ProRule" id="PRU10141"/>
    </source>
</evidence>
<keyword evidence="7 10" id="KW-0067">ATP-binding</keyword>
<evidence type="ECO:0000256" key="1">
    <source>
        <dbReference type="ARBA" id="ARBA00022527"/>
    </source>
</evidence>
<dbReference type="InterPro" id="IPR000719">
    <property type="entry name" value="Prot_kinase_dom"/>
</dbReference>
<evidence type="ECO:0000256" key="11">
    <source>
        <dbReference type="SAM" id="MobiDB-lite"/>
    </source>
</evidence>
<dbReference type="Pfam" id="PF07714">
    <property type="entry name" value="PK_Tyr_Ser-Thr"/>
    <property type="match status" value="1"/>
</dbReference>
<feature type="compositionally biased region" description="Pro residues" evidence="11">
    <location>
        <begin position="516"/>
        <end position="537"/>
    </location>
</feature>
<keyword evidence="5 14" id="KW-0418">Kinase</keyword>
<dbReference type="PANTHER" id="PTHR44329">
    <property type="entry name" value="SERINE/THREONINE-PROTEIN KINASE TNNI3K-RELATED"/>
    <property type="match status" value="1"/>
</dbReference>
<dbReference type="PANTHER" id="PTHR44329:SF253">
    <property type="entry name" value="KINASE SUPPRESSOR OF RAS 2"/>
    <property type="match status" value="1"/>
</dbReference>
<dbReference type="AlphaFoldDB" id="A0A6A4W0F5"/>
<dbReference type="InterPro" id="IPR025561">
    <property type="entry name" value="KSR_SAM-like_dom"/>
</dbReference>
<accession>A0A6A4W0F5</accession>
<dbReference type="Pfam" id="PF13543">
    <property type="entry name" value="SAM_KSR1"/>
    <property type="match status" value="1"/>
</dbReference>
<dbReference type="Gene3D" id="3.30.200.20">
    <property type="entry name" value="Phosphorylase Kinase, domain 1"/>
    <property type="match status" value="1"/>
</dbReference>
<keyword evidence="15" id="KW-1185">Reference proteome</keyword>
<dbReference type="SUPFAM" id="SSF57889">
    <property type="entry name" value="Cysteine-rich domain"/>
    <property type="match status" value="1"/>
</dbReference>
<feature type="binding site" evidence="10">
    <location>
        <position position="627"/>
    </location>
    <ligand>
        <name>ATP</name>
        <dbReference type="ChEBI" id="CHEBI:30616"/>
    </ligand>
</feature>
<sequence length="891" mass="97668">MSEEDGEQTTLQAIEWCTNLQCLIEISAEHLEGLRTQCLTRAVLTQQEIRRIEAKLVKLFSTQLVAKSRIPSEELEASGCDLFPSLQLWLKVVGLSPPAVQMVCCRYSSMEALMESGEAELRALLPAAGAAEDEVRRLARAMHNMKKYTESQLVGEPCGSPDLPLYWDSWEATSPSLRRRPRSSVSSSDETQQSESSAPTPSESSVHSQPTPYELTQSLPAPAPTEPSPPRTPPASRSGRDGATPSASRRHHTGLREPSAAAGGDPAALTKSRSHESQLTGRLEGDAASQPRSEAEGAESVEQALRSPGAAASPAPSTVTHTPTKSTSLQAPRSPHTPTLMPGSMSHVIKHKFAKTFKVSTCDLCKKQMIYGLRCRECKYKCHRHCEEHVPPSCGLPRKYVDFFIDQVNSQSVDRLQGNASPLVAGKHQRKSQSSGYLHRKPPHGYPNYNNSSISIPAFQGQDSSSNTSSCNSSAPSSPAYLLATPPASASPLQQFNFPEVGAATAAEPGAVTVEPLPPAPPTPPPPPAPAPPPPAAQPVGVASQDSDKTMSQTSASTSTDSERTVASRLDSQDSTVSDTDGLPRQNSLSLREWDIPFEEVRLGDVVGRGRFGVVKKGHWHGEVAVKLLNMEDDDALEQFKRDVATFRKTRHENLVLFMGACMCPPQLAIITSFCKGKPLYNLLHVHKEKFNLTKISNIAKHISLGMGYLHARGIVHKDLKSKNIFVDNITGTVVITDFGLFSLTKLCPNLGYRHRLHIPKGWLCYLSPEIVRCLRPGDNRDLPFSMSSDIFAFGTVWTVWYELLSGEWPWKDQPAEATIWLVGRGMKQSLANIQASRDVKDLLMKCWNYHQSERPDFTELLSILERLPTKRLARSPSHPTQLSRSVESVF</sequence>
<organism evidence="14 15">
    <name type="scientific">Amphibalanus amphitrite</name>
    <name type="common">Striped barnacle</name>
    <name type="synonym">Balanus amphitrite</name>
    <dbReference type="NCBI Taxonomy" id="1232801"/>
    <lineage>
        <taxon>Eukaryota</taxon>
        <taxon>Metazoa</taxon>
        <taxon>Ecdysozoa</taxon>
        <taxon>Arthropoda</taxon>
        <taxon>Crustacea</taxon>
        <taxon>Multicrustacea</taxon>
        <taxon>Cirripedia</taxon>
        <taxon>Thoracica</taxon>
        <taxon>Thoracicalcarea</taxon>
        <taxon>Balanomorpha</taxon>
        <taxon>Balanoidea</taxon>
        <taxon>Balanidae</taxon>
        <taxon>Amphibalaninae</taxon>
        <taxon>Amphibalanus</taxon>
    </lineage>
</organism>
<evidence type="ECO:0000259" key="13">
    <source>
        <dbReference type="PROSITE" id="PS50081"/>
    </source>
</evidence>
<dbReference type="PROSITE" id="PS00108">
    <property type="entry name" value="PROTEIN_KINASE_ST"/>
    <property type="match status" value="1"/>
</dbReference>
<dbReference type="CDD" id="cd14063">
    <property type="entry name" value="PK_KSR"/>
    <property type="match status" value="1"/>
</dbReference>
<evidence type="ECO:0000256" key="9">
    <source>
        <dbReference type="ARBA" id="ARBA00048679"/>
    </source>
</evidence>
<proteinExistence type="predicted"/>
<reference evidence="14 15" key="1">
    <citation type="submission" date="2019-07" db="EMBL/GenBank/DDBJ databases">
        <title>Draft genome assembly of a fouling barnacle, Amphibalanus amphitrite (Darwin, 1854): The first reference genome for Thecostraca.</title>
        <authorList>
            <person name="Kim W."/>
        </authorList>
    </citation>
    <scope>NUCLEOTIDE SEQUENCE [LARGE SCALE GENOMIC DNA]</scope>
    <source>
        <strain evidence="14">SNU_AA5</strain>
        <tissue evidence="14">Soma without cirri and trophi</tissue>
    </source>
</reference>
<dbReference type="InterPro" id="IPR008271">
    <property type="entry name" value="Ser/Thr_kinase_AS"/>
</dbReference>
<evidence type="ECO:0000259" key="12">
    <source>
        <dbReference type="PROSITE" id="PS50011"/>
    </source>
</evidence>
<dbReference type="GO" id="GO:0004674">
    <property type="term" value="F:protein serine/threonine kinase activity"/>
    <property type="evidence" value="ECO:0007669"/>
    <property type="project" value="UniProtKB-KW"/>
</dbReference>
<evidence type="ECO:0000256" key="2">
    <source>
        <dbReference type="ARBA" id="ARBA00022679"/>
    </source>
</evidence>
<dbReference type="Gene3D" id="6.10.140.1120">
    <property type="match status" value="1"/>
</dbReference>
<keyword evidence="6" id="KW-0862">Zinc</keyword>
<dbReference type="InterPro" id="IPR017441">
    <property type="entry name" value="Protein_kinase_ATP_BS"/>
</dbReference>
<dbReference type="PROSITE" id="PS00107">
    <property type="entry name" value="PROTEIN_KINASE_ATP"/>
    <property type="match status" value="1"/>
</dbReference>
<dbReference type="SUPFAM" id="SSF56112">
    <property type="entry name" value="Protein kinase-like (PK-like)"/>
    <property type="match status" value="1"/>
</dbReference>
<dbReference type="Pfam" id="PF00130">
    <property type="entry name" value="C1_1"/>
    <property type="match status" value="1"/>
</dbReference>
<dbReference type="OrthoDB" id="774951at2759"/>
<evidence type="ECO:0000256" key="6">
    <source>
        <dbReference type="ARBA" id="ARBA00022833"/>
    </source>
</evidence>
<dbReference type="InterPro" id="IPR046933">
    <property type="entry name" value="SAM_KSR1_N_sf"/>
</dbReference>
<dbReference type="InterPro" id="IPR046861">
    <property type="entry name" value="SAM_KSR1_N"/>
</dbReference>
<dbReference type="InterPro" id="IPR001245">
    <property type="entry name" value="Ser-Thr/Tyr_kinase_cat_dom"/>
</dbReference>
<dbReference type="InterPro" id="IPR002219">
    <property type="entry name" value="PKC_DAG/PE"/>
</dbReference>
<evidence type="ECO:0000256" key="4">
    <source>
        <dbReference type="ARBA" id="ARBA00022741"/>
    </source>
</evidence>
<comment type="caution">
    <text evidence="14">The sequence shown here is derived from an EMBL/GenBank/DDBJ whole genome shotgun (WGS) entry which is preliminary data.</text>
</comment>
<dbReference type="Pfam" id="PF20406">
    <property type="entry name" value="SAM_KSR1_N"/>
    <property type="match status" value="1"/>
</dbReference>
<dbReference type="SMART" id="SM00109">
    <property type="entry name" value="C1"/>
    <property type="match status" value="1"/>
</dbReference>
<comment type="catalytic activity">
    <reaction evidence="9">
        <text>L-seryl-[protein] + ATP = O-phospho-L-seryl-[protein] + ADP + H(+)</text>
        <dbReference type="Rhea" id="RHEA:17989"/>
        <dbReference type="Rhea" id="RHEA-COMP:9863"/>
        <dbReference type="Rhea" id="RHEA-COMP:11604"/>
        <dbReference type="ChEBI" id="CHEBI:15378"/>
        <dbReference type="ChEBI" id="CHEBI:29999"/>
        <dbReference type="ChEBI" id="CHEBI:30616"/>
        <dbReference type="ChEBI" id="CHEBI:83421"/>
        <dbReference type="ChEBI" id="CHEBI:456216"/>
        <dbReference type="EC" id="2.7.11.1"/>
    </reaction>
</comment>
<dbReference type="InterPro" id="IPR011009">
    <property type="entry name" value="Kinase-like_dom_sf"/>
</dbReference>
<feature type="compositionally biased region" description="Low complexity" evidence="11">
    <location>
        <begin position="464"/>
        <end position="479"/>
    </location>
</feature>
<dbReference type="FunFam" id="1.10.510.10:FF:000107">
    <property type="entry name" value="kinase suppressor of Ras 1"/>
    <property type="match status" value="1"/>
</dbReference>
<evidence type="ECO:0000256" key="7">
    <source>
        <dbReference type="ARBA" id="ARBA00022840"/>
    </source>
</evidence>
<feature type="region of interest" description="Disordered" evidence="11">
    <location>
        <begin position="174"/>
        <end position="343"/>
    </location>
</feature>
<evidence type="ECO:0000256" key="5">
    <source>
        <dbReference type="ARBA" id="ARBA00022777"/>
    </source>
</evidence>
<dbReference type="GO" id="GO:0006950">
    <property type="term" value="P:response to stress"/>
    <property type="evidence" value="ECO:0007669"/>
    <property type="project" value="UniProtKB-ARBA"/>
</dbReference>
<dbReference type="PROSITE" id="PS00479">
    <property type="entry name" value="ZF_DAG_PE_1"/>
    <property type="match status" value="1"/>
</dbReference>
<keyword evidence="4 10" id="KW-0547">Nucleotide-binding</keyword>
<dbReference type="PROSITE" id="PS50081">
    <property type="entry name" value="ZF_DAG_PE_2"/>
    <property type="match status" value="1"/>
</dbReference>
<evidence type="ECO:0000313" key="14">
    <source>
        <dbReference type="EMBL" id="KAF0295261.1"/>
    </source>
</evidence>
<feature type="compositionally biased region" description="Polar residues" evidence="11">
    <location>
        <begin position="573"/>
        <end position="586"/>
    </location>
</feature>
<dbReference type="InterPro" id="IPR013761">
    <property type="entry name" value="SAM/pointed_sf"/>
</dbReference>
<dbReference type="EMBL" id="VIIS01001630">
    <property type="protein sequence ID" value="KAF0295261.1"/>
    <property type="molecule type" value="Genomic_DNA"/>
</dbReference>
<comment type="catalytic activity">
    <reaction evidence="8">
        <text>L-threonyl-[protein] + ATP = O-phospho-L-threonyl-[protein] + ADP + H(+)</text>
        <dbReference type="Rhea" id="RHEA:46608"/>
        <dbReference type="Rhea" id="RHEA-COMP:11060"/>
        <dbReference type="Rhea" id="RHEA-COMP:11605"/>
        <dbReference type="ChEBI" id="CHEBI:15378"/>
        <dbReference type="ChEBI" id="CHEBI:30013"/>
        <dbReference type="ChEBI" id="CHEBI:30616"/>
        <dbReference type="ChEBI" id="CHEBI:61977"/>
        <dbReference type="ChEBI" id="CHEBI:456216"/>
        <dbReference type="EC" id="2.7.11.1"/>
    </reaction>
</comment>
<dbReference type="InterPro" id="IPR046349">
    <property type="entry name" value="C1-like_sf"/>
</dbReference>
<feature type="compositionally biased region" description="Low complexity" evidence="11">
    <location>
        <begin position="183"/>
        <end position="205"/>
    </location>
</feature>
<feature type="region of interest" description="Disordered" evidence="11">
    <location>
        <begin position="512"/>
        <end position="586"/>
    </location>
</feature>
<feature type="domain" description="Protein kinase" evidence="12">
    <location>
        <begin position="601"/>
        <end position="868"/>
    </location>
</feature>
<dbReference type="GO" id="GO:0046872">
    <property type="term" value="F:metal ion binding"/>
    <property type="evidence" value="ECO:0007669"/>
    <property type="project" value="UniProtKB-KW"/>
</dbReference>
<evidence type="ECO:0000313" key="15">
    <source>
        <dbReference type="Proteomes" id="UP000440578"/>
    </source>
</evidence>
<keyword evidence="1" id="KW-0723">Serine/threonine-protein kinase</keyword>
<keyword evidence="2" id="KW-0808">Transferase</keyword>
<feature type="compositionally biased region" description="Low complexity" evidence="11">
    <location>
        <begin position="307"/>
        <end position="324"/>
    </location>
</feature>
<gene>
    <name evidence="14" type="primary">KSR2</name>
    <name evidence="14" type="ORF">FJT64_007188</name>
</gene>
<dbReference type="Gene3D" id="3.30.60.20">
    <property type="match status" value="1"/>
</dbReference>
<evidence type="ECO:0000256" key="3">
    <source>
        <dbReference type="ARBA" id="ARBA00022723"/>
    </source>
</evidence>
<dbReference type="SMART" id="SM00220">
    <property type="entry name" value="S_TKc"/>
    <property type="match status" value="1"/>
</dbReference>
<feature type="region of interest" description="Disordered" evidence="11">
    <location>
        <begin position="420"/>
        <end position="479"/>
    </location>
</feature>
<name>A0A6A4W0F5_AMPAM</name>
<dbReference type="Gene3D" id="1.10.510.10">
    <property type="entry name" value="Transferase(Phosphotransferase) domain 1"/>
    <property type="match status" value="1"/>
</dbReference>
<evidence type="ECO:0000256" key="8">
    <source>
        <dbReference type="ARBA" id="ARBA00047899"/>
    </source>
</evidence>
<dbReference type="CDD" id="cd20812">
    <property type="entry name" value="C1_KSR"/>
    <property type="match status" value="1"/>
</dbReference>